<dbReference type="Proteomes" id="UP000231086">
    <property type="component" value="Unassembled WGS sequence"/>
</dbReference>
<reference evidence="3" key="1">
    <citation type="submission" date="2017-09" db="EMBL/GenBank/DDBJ databases">
        <title>Depth-based differentiation of microbial function through sediment-hosted aquifers and enrichment of novel symbionts in the deep terrestrial subsurface.</title>
        <authorList>
            <person name="Probst A.J."/>
            <person name="Ladd B."/>
            <person name="Jarett J.K."/>
            <person name="Geller-Mcgrath D.E."/>
            <person name="Sieber C.M.K."/>
            <person name="Emerson J.B."/>
            <person name="Anantharaman K."/>
            <person name="Thomas B.C."/>
            <person name="Malmstrom R."/>
            <person name="Stieglmeier M."/>
            <person name="Klingl A."/>
            <person name="Woyke T."/>
            <person name="Ryan C.M."/>
            <person name="Banfield J.F."/>
        </authorList>
    </citation>
    <scope>NUCLEOTIDE SEQUENCE [LARGE SCALE GENOMIC DNA]</scope>
</reference>
<organism evidence="2 3">
    <name type="scientific">Candidatus Portnoybacteria bacterium CG10_big_fil_rev_8_21_14_0_10_44_7</name>
    <dbReference type="NCBI Taxonomy" id="1974816"/>
    <lineage>
        <taxon>Bacteria</taxon>
        <taxon>Candidatus Portnoyibacteriota</taxon>
    </lineage>
</organism>
<protein>
    <submittedName>
        <fullName evidence="2">Uncharacterized protein</fullName>
    </submittedName>
</protein>
<dbReference type="EMBL" id="PFEA01000003">
    <property type="protein sequence ID" value="PJE60098.1"/>
    <property type="molecule type" value="Genomic_DNA"/>
</dbReference>
<evidence type="ECO:0000256" key="1">
    <source>
        <dbReference type="SAM" id="Coils"/>
    </source>
</evidence>
<gene>
    <name evidence="2" type="ORF">COU85_00110</name>
</gene>
<name>A0A2M8KJL2_9BACT</name>
<evidence type="ECO:0000313" key="2">
    <source>
        <dbReference type="EMBL" id="PJE60098.1"/>
    </source>
</evidence>
<sequence>MSEGKFTEKLDQKGDHREKIEDGLRLIAEGKTHLGTLRANLEAAIETETEGLSVETRAKLERAKENISRQIGQIEAEIEKIARVVTDLAQSLGIEINLDEILQPSEQASQEKEAA</sequence>
<evidence type="ECO:0000313" key="3">
    <source>
        <dbReference type="Proteomes" id="UP000231086"/>
    </source>
</evidence>
<dbReference type="AlphaFoldDB" id="A0A2M8KJL2"/>
<accession>A0A2M8KJL2</accession>
<proteinExistence type="predicted"/>
<feature type="coiled-coil region" evidence="1">
    <location>
        <begin position="57"/>
        <end position="84"/>
    </location>
</feature>
<comment type="caution">
    <text evidence="2">The sequence shown here is derived from an EMBL/GenBank/DDBJ whole genome shotgun (WGS) entry which is preliminary data.</text>
</comment>
<keyword evidence="1" id="KW-0175">Coiled coil</keyword>